<dbReference type="GO" id="GO:0005737">
    <property type="term" value="C:cytoplasm"/>
    <property type="evidence" value="ECO:0007669"/>
    <property type="project" value="TreeGrafter"/>
</dbReference>
<dbReference type="InterPro" id="IPR018105">
    <property type="entry name" value="Translational_control_tumour_p"/>
</dbReference>
<evidence type="ECO:0000256" key="1">
    <source>
        <dbReference type="PROSITE-ProRule" id="PRU01133"/>
    </source>
</evidence>
<evidence type="ECO:0000313" key="5">
    <source>
        <dbReference type="Proteomes" id="UP000031737"/>
    </source>
</evidence>
<dbReference type="InterPro" id="IPR011057">
    <property type="entry name" value="Mss4-like_sf"/>
</dbReference>
<dbReference type="OrthoDB" id="10248936at2759"/>
<dbReference type="PANTHER" id="PTHR11991:SF0">
    <property type="entry name" value="TRANSLATIONALLY-CONTROLLED TUMOR PROTEIN"/>
    <property type="match status" value="1"/>
</dbReference>
<proteinExistence type="inferred from homology"/>
<keyword evidence="2" id="KW-0175">Coiled coil</keyword>
<dbReference type="Gene3D" id="2.170.150.10">
    <property type="entry name" value="Metal Binding Protein, Guanine Nucleotide Exchange Factor, Chain A"/>
    <property type="match status" value="1"/>
</dbReference>
<dbReference type="PANTHER" id="PTHR11991">
    <property type="entry name" value="TRANSLATIONALLY CONTROLLED TUMOR PROTEIN-RELATED"/>
    <property type="match status" value="1"/>
</dbReference>
<dbReference type="SUPFAM" id="SSF51316">
    <property type="entry name" value="Mss4-like"/>
    <property type="match status" value="1"/>
</dbReference>
<feature type="coiled-coil region" evidence="2">
    <location>
        <begin position="88"/>
        <end position="115"/>
    </location>
</feature>
<accession>A0A061IT05</accession>
<dbReference type="Pfam" id="PF00838">
    <property type="entry name" value="TCTP"/>
    <property type="match status" value="1"/>
</dbReference>
<feature type="domain" description="TCTP" evidence="3">
    <location>
        <begin position="1"/>
        <end position="170"/>
    </location>
</feature>
<dbReference type="PRINTS" id="PR01653">
    <property type="entry name" value="TCTPROTEIN"/>
</dbReference>
<dbReference type="VEuPathDB" id="TriTrypDB:TRSC58_06709"/>
<evidence type="ECO:0000259" key="3">
    <source>
        <dbReference type="PROSITE" id="PS51797"/>
    </source>
</evidence>
<dbReference type="PROSITE" id="PS51797">
    <property type="entry name" value="TCTP_3"/>
    <property type="match status" value="1"/>
</dbReference>
<reference evidence="4 5" key="1">
    <citation type="submission" date="2013-07" db="EMBL/GenBank/DDBJ databases">
        <authorList>
            <person name="Stoco P.H."/>
            <person name="Wagner G."/>
            <person name="Gerber A."/>
            <person name="Zaha A."/>
            <person name="Thompson C."/>
            <person name="Bartholomeu D.C."/>
            <person name="Luckemeyer D.D."/>
            <person name="Bahia D."/>
            <person name="Loreto E."/>
            <person name="Prestes E.B."/>
            <person name="Lima F.M."/>
            <person name="Rodrigues-Luiz G."/>
            <person name="Vallejo G.A."/>
            <person name="Filho J.F."/>
            <person name="Monteiro K.M."/>
            <person name="Tyler K.M."/>
            <person name="de Almeida L.G."/>
            <person name="Ortiz M.F."/>
            <person name="Siervo M.A."/>
            <person name="de Moraes M.H."/>
            <person name="Cunha O.L."/>
            <person name="Mendonca-Neto R."/>
            <person name="Silva R."/>
            <person name="Teixeira S.M."/>
            <person name="Murta S.M."/>
            <person name="Sincero T.C."/>
            <person name="Mendes T.A."/>
            <person name="Urmenyi T.P."/>
            <person name="Silva V.G."/>
            <person name="da Rocha W.D."/>
            <person name="Andersson B."/>
            <person name="Romanha A.J."/>
            <person name="Steindel M."/>
            <person name="de Vasconcelos A.T."/>
            <person name="Grisard E.C."/>
        </authorList>
    </citation>
    <scope>NUCLEOTIDE SEQUENCE [LARGE SCALE GENOMIC DNA]</scope>
    <source>
        <strain evidence="4 5">SC58</strain>
    </source>
</reference>
<evidence type="ECO:0000256" key="2">
    <source>
        <dbReference type="SAM" id="Coils"/>
    </source>
</evidence>
<dbReference type="EMBL" id="AUPL01006709">
    <property type="protein sequence ID" value="ESL05634.1"/>
    <property type="molecule type" value="Genomic_DNA"/>
</dbReference>
<dbReference type="GO" id="GO:0005509">
    <property type="term" value="F:calcium ion binding"/>
    <property type="evidence" value="ECO:0007669"/>
    <property type="project" value="TreeGrafter"/>
</dbReference>
<dbReference type="Proteomes" id="UP000031737">
    <property type="component" value="Unassembled WGS sequence"/>
</dbReference>
<comment type="caution">
    <text evidence="4">The sequence shown here is derived from an EMBL/GenBank/DDBJ whole genome shotgun (WGS) entry which is preliminary data.</text>
</comment>
<comment type="similarity">
    <text evidence="1">Belongs to the TCTP family.</text>
</comment>
<gene>
    <name evidence="4" type="ORF">TRSC58_06709</name>
</gene>
<dbReference type="InterPro" id="IPR011323">
    <property type="entry name" value="Mss4/transl-control_tumour"/>
</dbReference>
<evidence type="ECO:0000313" key="4">
    <source>
        <dbReference type="EMBL" id="ESL05634.1"/>
    </source>
</evidence>
<dbReference type="AlphaFoldDB" id="A0A061IT05"/>
<sequence>MRIFKDVLTNAEVFCDNDRPVEVEGDIVYMLKGSYIEVGGEDYGISANVDEDAGEGAVGDVDDSRKQVIDVVHNNRYTETNYDKNSYMAHIRSYMKQLLEKIEDAEEKKKFQASAAAFVKKVIKDIDDYQFFIPEGNEEDPDNGMIVLCKWDGEVPYFYYWKDGVRGERV</sequence>
<keyword evidence="5" id="KW-1185">Reference proteome</keyword>
<organism evidence="4 5">
    <name type="scientific">Trypanosoma rangeli SC58</name>
    <dbReference type="NCBI Taxonomy" id="429131"/>
    <lineage>
        <taxon>Eukaryota</taxon>
        <taxon>Discoba</taxon>
        <taxon>Euglenozoa</taxon>
        <taxon>Kinetoplastea</taxon>
        <taxon>Metakinetoplastina</taxon>
        <taxon>Trypanosomatida</taxon>
        <taxon>Trypanosomatidae</taxon>
        <taxon>Trypanosoma</taxon>
        <taxon>Herpetosoma</taxon>
    </lineage>
</organism>
<protein>
    <submittedName>
        <fullName evidence="4">IgE-dependent histamine-releasing factor</fullName>
    </submittedName>
</protein>
<name>A0A061IT05_TRYRA</name>
<dbReference type="InterPro" id="IPR034737">
    <property type="entry name" value="TCTP"/>
</dbReference>